<dbReference type="RefSeq" id="XP_010773000.1">
    <property type="nucleotide sequence ID" value="XM_010774698.1"/>
</dbReference>
<dbReference type="OrthoDB" id="294730at2759"/>
<dbReference type="Proteomes" id="UP000504611">
    <property type="component" value="Unplaced"/>
</dbReference>
<accession>A0A6I9NF38</accession>
<organism evidence="2 3">
    <name type="scientific">Notothenia coriiceps</name>
    <name type="common">black rockcod</name>
    <dbReference type="NCBI Taxonomy" id="8208"/>
    <lineage>
        <taxon>Eukaryota</taxon>
        <taxon>Metazoa</taxon>
        <taxon>Chordata</taxon>
        <taxon>Craniata</taxon>
        <taxon>Vertebrata</taxon>
        <taxon>Euteleostomi</taxon>
        <taxon>Actinopterygii</taxon>
        <taxon>Neopterygii</taxon>
        <taxon>Teleostei</taxon>
        <taxon>Neoteleostei</taxon>
        <taxon>Acanthomorphata</taxon>
        <taxon>Eupercaria</taxon>
        <taxon>Perciformes</taxon>
        <taxon>Notothenioidei</taxon>
        <taxon>Nototheniidae</taxon>
        <taxon>Notothenia</taxon>
    </lineage>
</organism>
<gene>
    <name evidence="3" type="primary">slc38a9</name>
</gene>
<feature type="compositionally biased region" description="Polar residues" evidence="1">
    <location>
        <begin position="10"/>
        <end position="27"/>
    </location>
</feature>
<keyword evidence="2" id="KW-1185">Reference proteome</keyword>
<sequence length="85" mass="9619">MEDDCRPLLSSDQQPAESYSQRGSTDSLDFRAKRPFYVEPRNIVGDVPQERVSAEAAILNSRVHYYSRLTASSDRLLVSHIPANH</sequence>
<dbReference type="KEGG" id="ncc:104948495"/>
<evidence type="ECO:0000313" key="3">
    <source>
        <dbReference type="RefSeq" id="XP_010773000.1"/>
    </source>
</evidence>
<name>A0A6I9NF38_9TELE</name>
<dbReference type="CTD" id="153129"/>
<evidence type="ECO:0000313" key="2">
    <source>
        <dbReference type="Proteomes" id="UP000504611"/>
    </source>
</evidence>
<proteinExistence type="predicted"/>
<protein>
    <submittedName>
        <fullName evidence="3">Neutral amino acid transporter 9</fullName>
    </submittedName>
</protein>
<dbReference type="AlphaFoldDB" id="A0A6I9NF38"/>
<evidence type="ECO:0000256" key="1">
    <source>
        <dbReference type="SAM" id="MobiDB-lite"/>
    </source>
</evidence>
<feature type="region of interest" description="Disordered" evidence="1">
    <location>
        <begin position="1"/>
        <end position="27"/>
    </location>
</feature>
<reference evidence="3" key="1">
    <citation type="submission" date="2025-08" db="UniProtKB">
        <authorList>
            <consortium name="RefSeq"/>
        </authorList>
    </citation>
    <scope>IDENTIFICATION</scope>
    <source>
        <tissue evidence="3">Muscle</tissue>
    </source>
</reference>